<dbReference type="KEGG" id="tdl:TDEL_0E05180"/>
<keyword evidence="2" id="KW-1185">Reference proteome</keyword>
<accession>G8ZVW7</accession>
<proteinExistence type="predicted"/>
<dbReference type="AlphaFoldDB" id="G8ZVW7"/>
<organism evidence="1 2">
    <name type="scientific">Torulaspora delbrueckii</name>
    <name type="common">Yeast</name>
    <name type="synonym">Candida colliculosa</name>
    <dbReference type="NCBI Taxonomy" id="4950"/>
    <lineage>
        <taxon>Eukaryota</taxon>
        <taxon>Fungi</taxon>
        <taxon>Dikarya</taxon>
        <taxon>Ascomycota</taxon>
        <taxon>Saccharomycotina</taxon>
        <taxon>Saccharomycetes</taxon>
        <taxon>Saccharomycetales</taxon>
        <taxon>Saccharomycetaceae</taxon>
        <taxon>Torulaspora</taxon>
    </lineage>
</organism>
<sequence>MGIPICLYEQLTQRDLQRYDRCPAGTLAVLKAVWEGRRGVGFVPRVTVGAEWTFRWRFELQIRVLWPLGSLIEWEAVRSKDSSHWLFYKENGSQFVFYEERSEELTVLRDLEQYLEGSRIASVDCWDEKLVLGLDSGQLKVVTWKACDGIVQHVNTIFLGPGPIQKVFTGLLPRFVVSYSAHHGLLCSDTHSGVTFTLLRVPRGDLQVALEFPRLTAFNESQVWHSDDVLREPLQQLEVPLRPEEHLLSATPCDDKLLVLETDRRLLSLSGQHCQTIFHKTEAYCQVSCAYDQVVVAEQHLYGTTLTVYEYSPDQQRWISLGYSDIRAKYNITKVLRLALLSPRNNNRRSLAVLADDGSIQSFNIECS</sequence>
<dbReference type="STRING" id="1076872.G8ZVW7"/>
<dbReference type="RefSeq" id="XP_003681972.1">
    <property type="nucleotide sequence ID" value="XM_003681924.1"/>
</dbReference>
<protein>
    <recommendedName>
        <fullName evidence="3">ASTRA-associated protein 1</fullName>
    </recommendedName>
</protein>
<dbReference type="FunCoup" id="G8ZVW7">
    <property type="interactions" value="51"/>
</dbReference>
<dbReference type="HOGENOM" id="CLU_752684_0_0_1"/>
<dbReference type="OrthoDB" id="4034100at2759"/>
<dbReference type="eggNOG" id="ENOG502S8CN">
    <property type="taxonomic scope" value="Eukaryota"/>
</dbReference>
<evidence type="ECO:0000313" key="2">
    <source>
        <dbReference type="Proteomes" id="UP000005627"/>
    </source>
</evidence>
<dbReference type="InParanoid" id="G8ZVW7"/>
<dbReference type="Proteomes" id="UP000005627">
    <property type="component" value="Chromosome 5"/>
</dbReference>
<evidence type="ECO:0008006" key="3">
    <source>
        <dbReference type="Google" id="ProtNLM"/>
    </source>
</evidence>
<reference evidence="1 2" key="1">
    <citation type="journal article" date="2011" name="Proc. Natl. Acad. Sci. U.S.A.">
        <title>Evolutionary erosion of yeast sex chromosomes by mating-type switching accidents.</title>
        <authorList>
            <person name="Gordon J.L."/>
            <person name="Armisen D."/>
            <person name="Proux-Wera E."/>
            <person name="Oheigeartaigh S.S."/>
            <person name="Byrne K.P."/>
            <person name="Wolfe K.H."/>
        </authorList>
    </citation>
    <scope>NUCLEOTIDE SEQUENCE [LARGE SCALE GENOMIC DNA]</scope>
    <source>
        <strain evidence="2">ATCC 10662 / CBS 1146 / NBRC 0425 / NCYC 2629 / NRRL Y-866</strain>
    </source>
</reference>
<name>G8ZVW7_TORDE</name>
<evidence type="ECO:0000313" key="1">
    <source>
        <dbReference type="EMBL" id="CCE92761.1"/>
    </source>
</evidence>
<dbReference type="GeneID" id="11500882"/>
<dbReference type="EMBL" id="HE616746">
    <property type="protein sequence ID" value="CCE92761.1"/>
    <property type="molecule type" value="Genomic_DNA"/>
</dbReference>
<gene>
    <name evidence="1" type="primary">TDEL0E05180</name>
    <name evidence="1" type="ORF">TDEL_0E05180</name>
</gene>